<comment type="caution">
    <text evidence="2">The sequence shown here is derived from an EMBL/GenBank/DDBJ whole genome shotgun (WGS) entry which is preliminary data.</text>
</comment>
<dbReference type="InterPro" id="IPR036278">
    <property type="entry name" value="Sialidase_sf"/>
</dbReference>
<evidence type="ECO:0000313" key="3">
    <source>
        <dbReference type="Proteomes" id="UP001589890"/>
    </source>
</evidence>
<dbReference type="CDD" id="cd15482">
    <property type="entry name" value="Sialidase_non-viral"/>
    <property type="match status" value="1"/>
</dbReference>
<keyword evidence="3" id="KW-1185">Reference proteome</keyword>
<dbReference type="Gene3D" id="2.120.10.10">
    <property type="match status" value="1"/>
</dbReference>
<feature type="chain" id="PRO_5047380789" description="Exo-alpha-sialidase" evidence="1">
    <location>
        <begin position="26"/>
        <end position="618"/>
    </location>
</feature>
<evidence type="ECO:0008006" key="4">
    <source>
        <dbReference type="Google" id="ProtNLM"/>
    </source>
</evidence>
<reference evidence="2 3" key="1">
    <citation type="submission" date="2024-09" db="EMBL/GenBank/DDBJ databases">
        <authorList>
            <person name="Sun Q."/>
            <person name="Mori K."/>
        </authorList>
    </citation>
    <scope>NUCLEOTIDE SEQUENCE [LARGE SCALE GENOMIC DNA]</scope>
    <source>
        <strain evidence="2 3">CGMCC 1.15906</strain>
    </source>
</reference>
<evidence type="ECO:0000313" key="2">
    <source>
        <dbReference type="EMBL" id="MFC0622638.1"/>
    </source>
</evidence>
<gene>
    <name evidence="2" type="ORF">ACFFGN_01100</name>
</gene>
<dbReference type="Proteomes" id="UP001589890">
    <property type="component" value="Unassembled WGS sequence"/>
</dbReference>
<organism evidence="2 3">
    <name type="scientific">Kribbella deserti</name>
    <dbReference type="NCBI Taxonomy" id="1926257"/>
    <lineage>
        <taxon>Bacteria</taxon>
        <taxon>Bacillati</taxon>
        <taxon>Actinomycetota</taxon>
        <taxon>Actinomycetes</taxon>
        <taxon>Propionibacteriales</taxon>
        <taxon>Kribbellaceae</taxon>
        <taxon>Kribbella</taxon>
    </lineage>
</organism>
<sequence length="618" mass="65127">MRRFMVAGLVSAGLVAPLLSVPADAAPPGDVAVSDRMYVRYDGGTDPVLAACSVNNRQQNEPTASVAPHNPALMTSGSNDYCTAPTTGGTWAGFYYSGNGGASWTNGLLPGYPGDTSPGGTGSPLQAIGVTNAGDPVQAWDNDAHLYYAGIGFNREKPAKGSIWVARYAWPGGPSPTYQFTTLVERGTPSPIFLGLFHDKIQLEVDRGADSPYEGNVYVCWARFTASGPNNGVFLARSSDGGRTFRSQKLSESVHGSQFCDIAVTRNGDVHVAWRQFEFKANQGQLQANAVVWVKSTNGGKSFTKPATVTNFIGWDPGDQTVSAPAYGQAKYDACLIADGTIGPCASPEPRAFARDCGDGPLACQSGYVFHRMNSQVRITADPTGTGDPDEVFLVYDGSVPGSETSTGSSYGTISPGVGSQAAIYFVRTATGGSSWSTPARIDAQTRGHQYFPDIVAEAGKLHAVWQDSRYDAAVGPGGRDYRSVPVGNRAVAANPPGAVVAGAGLAAFYATSANDGTTWTSSEVSTARTMPQYEQFGDRDVPFFGDYNYIAASGETVLMTWTDHRDVAPGNDPRYPVDGVDGFDVRQCRAALPDGTFGPDTCPDAGGLDQNIYGAVR</sequence>
<dbReference type="EMBL" id="JBHLTC010000001">
    <property type="protein sequence ID" value="MFC0622638.1"/>
    <property type="molecule type" value="Genomic_DNA"/>
</dbReference>
<proteinExistence type="predicted"/>
<protein>
    <recommendedName>
        <fullName evidence="4">Exo-alpha-sialidase</fullName>
    </recommendedName>
</protein>
<dbReference type="SUPFAM" id="SSF50939">
    <property type="entry name" value="Sialidases"/>
    <property type="match status" value="1"/>
</dbReference>
<evidence type="ECO:0000256" key="1">
    <source>
        <dbReference type="SAM" id="SignalP"/>
    </source>
</evidence>
<feature type="signal peptide" evidence="1">
    <location>
        <begin position="1"/>
        <end position="25"/>
    </location>
</feature>
<dbReference type="RefSeq" id="WP_380043317.1">
    <property type="nucleotide sequence ID" value="NZ_JBHLTC010000001.1"/>
</dbReference>
<name>A0ABV6QEK8_9ACTN</name>
<accession>A0ABV6QEK8</accession>
<keyword evidence="1" id="KW-0732">Signal</keyword>